<dbReference type="SUPFAM" id="SSF101941">
    <property type="entry name" value="NAC domain"/>
    <property type="match status" value="1"/>
</dbReference>
<dbReference type="PANTHER" id="PTHR31719">
    <property type="entry name" value="NAC TRANSCRIPTION FACTOR 56"/>
    <property type="match status" value="1"/>
</dbReference>
<comment type="subcellular location">
    <subcellularLocation>
        <location evidence="1">Nucleus</location>
    </subcellularLocation>
</comment>
<dbReference type="PANTHER" id="PTHR31719:SF216">
    <property type="entry name" value="NAC DOMAIN-CONTAINING PROTEIN 68-LIKE"/>
    <property type="match status" value="1"/>
</dbReference>
<dbReference type="Pfam" id="PF02365">
    <property type="entry name" value="NAM"/>
    <property type="match status" value="1"/>
</dbReference>
<evidence type="ECO:0000256" key="3">
    <source>
        <dbReference type="ARBA" id="ARBA00023125"/>
    </source>
</evidence>
<dbReference type="OrthoDB" id="1921961at2759"/>
<dbReference type="InterPro" id="IPR003441">
    <property type="entry name" value="NAC-dom"/>
</dbReference>
<feature type="compositionally biased region" description="Acidic residues" evidence="6">
    <location>
        <begin position="182"/>
        <end position="198"/>
    </location>
</feature>
<dbReference type="PROSITE" id="PS51005">
    <property type="entry name" value="NAC"/>
    <property type="match status" value="1"/>
</dbReference>
<accession>A0A4Y7L4B3</accession>
<keyword evidence="3" id="KW-0238">DNA-binding</keyword>
<dbReference type="InterPro" id="IPR036093">
    <property type="entry name" value="NAC_dom_sf"/>
</dbReference>
<evidence type="ECO:0000256" key="5">
    <source>
        <dbReference type="ARBA" id="ARBA00023242"/>
    </source>
</evidence>
<dbReference type="EMBL" id="CM010723">
    <property type="protein sequence ID" value="RZC79089.1"/>
    <property type="molecule type" value="Genomic_DNA"/>
</dbReference>
<dbReference type="GO" id="GO:0003677">
    <property type="term" value="F:DNA binding"/>
    <property type="evidence" value="ECO:0007669"/>
    <property type="project" value="UniProtKB-KW"/>
</dbReference>
<reference evidence="8 9" key="1">
    <citation type="journal article" date="2018" name="Science">
        <title>The opium poppy genome and morphinan production.</title>
        <authorList>
            <person name="Guo L."/>
            <person name="Winzer T."/>
            <person name="Yang X."/>
            <person name="Li Y."/>
            <person name="Ning Z."/>
            <person name="He Z."/>
            <person name="Teodor R."/>
            <person name="Lu Y."/>
            <person name="Bowser T.A."/>
            <person name="Graham I.A."/>
            <person name="Ye K."/>
        </authorList>
    </citation>
    <scope>NUCLEOTIDE SEQUENCE [LARGE SCALE GENOMIC DNA]</scope>
    <source>
        <strain evidence="9">cv. HN1</strain>
        <tissue evidence="8">Leaves</tissue>
    </source>
</reference>
<dbReference type="GO" id="GO:0005634">
    <property type="term" value="C:nucleus"/>
    <property type="evidence" value="ECO:0007669"/>
    <property type="project" value="UniProtKB-SubCell"/>
</dbReference>
<keyword evidence="9" id="KW-1185">Reference proteome</keyword>
<evidence type="ECO:0000313" key="9">
    <source>
        <dbReference type="Proteomes" id="UP000316621"/>
    </source>
</evidence>
<evidence type="ECO:0000256" key="1">
    <source>
        <dbReference type="ARBA" id="ARBA00004123"/>
    </source>
</evidence>
<proteinExistence type="predicted"/>
<evidence type="ECO:0000313" key="8">
    <source>
        <dbReference type="EMBL" id="RZC79089.1"/>
    </source>
</evidence>
<dbReference type="FunFam" id="2.170.150.80:FF:000004">
    <property type="entry name" value="NAC transcription factor"/>
    <property type="match status" value="1"/>
</dbReference>
<dbReference type="AlphaFoldDB" id="A0A4Y7L4B3"/>
<evidence type="ECO:0000259" key="7">
    <source>
        <dbReference type="PROSITE" id="PS51005"/>
    </source>
</evidence>
<evidence type="ECO:0000256" key="4">
    <source>
        <dbReference type="ARBA" id="ARBA00023163"/>
    </source>
</evidence>
<keyword evidence="2" id="KW-0805">Transcription regulation</keyword>
<sequence>MMRRDRDVEAELNLPPGFRFHPTDEELVVHYLCRKISYQRLPVPIIGEVDLYKYDPWQLPEKALFGTKEWYFFSPRDRKYPNGSRPNRAARSGYWKATGADKPIRPKGSEKNVGIKKALVFYSGKAPKGVKTNWIMHEYRLAEPKRTSNKNSSLRLEGWVLCRLYNKKNNWEITENRKEEQSVEETMDSSMVAEEDTGSDSIRTIESDVENDLPTELIYHTASQSNKPQTVEFKQERLVKEEDNSNWFTDLNLDDLKNSFTMFGEQPTMDLSFQDYYFAGLNSPHLNPYQTNLLPF</sequence>
<dbReference type="OMA" id="GFPAREC"/>
<evidence type="ECO:0000256" key="6">
    <source>
        <dbReference type="SAM" id="MobiDB-lite"/>
    </source>
</evidence>
<name>A0A4Y7L4B3_PAPSO</name>
<feature type="region of interest" description="Disordered" evidence="6">
    <location>
        <begin position="176"/>
        <end position="200"/>
    </location>
</feature>
<dbReference type="Proteomes" id="UP000316621">
    <property type="component" value="Chromosome 9"/>
</dbReference>
<evidence type="ECO:0000256" key="2">
    <source>
        <dbReference type="ARBA" id="ARBA00023015"/>
    </source>
</evidence>
<feature type="domain" description="NAC" evidence="7">
    <location>
        <begin position="14"/>
        <end position="167"/>
    </location>
</feature>
<keyword evidence="4" id="KW-0804">Transcription</keyword>
<gene>
    <name evidence="8" type="ORF">C5167_003312</name>
</gene>
<keyword evidence="5" id="KW-0539">Nucleus</keyword>
<dbReference type="Gene3D" id="2.170.150.80">
    <property type="entry name" value="NAC domain"/>
    <property type="match status" value="1"/>
</dbReference>
<organism evidence="8 9">
    <name type="scientific">Papaver somniferum</name>
    <name type="common">Opium poppy</name>
    <dbReference type="NCBI Taxonomy" id="3469"/>
    <lineage>
        <taxon>Eukaryota</taxon>
        <taxon>Viridiplantae</taxon>
        <taxon>Streptophyta</taxon>
        <taxon>Embryophyta</taxon>
        <taxon>Tracheophyta</taxon>
        <taxon>Spermatophyta</taxon>
        <taxon>Magnoliopsida</taxon>
        <taxon>Ranunculales</taxon>
        <taxon>Papaveraceae</taxon>
        <taxon>Papaveroideae</taxon>
        <taxon>Papaver</taxon>
    </lineage>
</organism>
<dbReference type="GO" id="GO:0006355">
    <property type="term" value="P:regulation of DNA-templated transcription"/>
    <property type="evidence" value="ECO:0007669"/>
    <property type="project" value="InterPro"/>
</dbReference>
<dbReference type="Gramene" id="RZC79089">
    <property type="protein sequence ID" value="RZC79089"/>
    <property type="gene ID" value="C5167_003312"/>
</dbReference>
<protein>
    <recommendedName>
        <fullName evidence="7">NAC domain-containing protein</fullName>
    </recommendedName>
</protein>